<dbReference type="PROSITE" id="PS51257">
    <property type="entry name" value="PROKAR_LIPOPROTEIN"/>
    <property type="match status" value="1"/>
</dbReference>
<feature type="domain" description="UDP-glucose/GDP-mannose dehydrogenase C-terminal" evidence="13">
    <location>
        <begin position="315"/>
        <end position="420"/>
    </location>
</feature>
<dbReference type="InterPro" id="IPR014026">
    <property type="entry name" value="UDP-Glc/GDP-Man_DH_dimer"/>
</dbReference>
<dbReference type="InterPro" id="IPR017476">
    <property type="entry name" value="UDP-Glc/GDP-Man"/>
</dbReference>
<dbReference type="Pfam" id="PF00984">
    <property type="entry name" value="UDPG_MGDP_dh"/>
    <property type="match status" value="1"/>
</dbReference>
<dbReference type="GO" id="GO:0000271">
    <property type="term" value="P:polysaccharide biosynthetic process"/>
    <property type="evidence" value="ECO:0007669"/>
    <property type="project" value="InterPro"/>
</dbReference>
<dbReference type="RefSeq" id="WP_012831142.1">
    <property type="nucleotide sequence ID" value="NC_013440.1"/>
</dbReference>
<keyword evidence="15" id="KW-1185">Reference proteome</keyword>
<feature type="binding site" evidence="11">
    <location>
        <position position="329"/>
    </location>
    <ligand>
        <name>NAD(+)</name>
        <dbReference type="ChEBI" id="CHEBI:57540"/>
    </ligand>
</feature>
<proteinExistence type="inferred from homology"/>
<dbReference type="SUPFAM" id="SSF52413">
    <property type="entry name" value="UDP-glucose/GDP-mannose dehydrogenase C-terminal domain"/>
    <property type="match status" value="1"/>
</dbReference>
<keyword evidence="6 8" id="KW-0520">NAD</keyword>
<evidence type="ECO:0000256" key="7">
    <source>
        <dbReference type="ARBA" id="ARBA00047473"/>
    </source>
</evidence>
<dbReference type="SUPFAM" id="SSF51735">
    <property type="entry name" value="NAD(P)-binding Rossmann-fold domains"/>
    <property type="match status" value="1"/>
</dbReference>
<dbReference type="InterPro" id="IPR028357">
    <property type="entry name" value="UDPglc_DH_bac"/>
</dbReference>
<dbReference type="GO" id="GO:0006065">
    <property type="term" value="P:UDP-glucuronate biosynthetic process"/>
    <property type="evidence" value="ECO:0007669"/>
    <property type="project" value="UniProtKB-UniPathway"/>
</dbReference>
<gene>
    <name evidence="14" type="ordered locus">Hoch_6075</name>
</gene>
<evidence type="ECO:0000256" key="6">
    <source>
        <dbReference type="ARBA" id="ARBA00023027"/>
    </source>
</evidence>
<feature type="binding site" evidence="11">
    <location>
        <position position="35"/>
    </location>
    <ligand>
        <name>NAD(+)</name>
        <dbReference type="ChEBI" id="CHEBI:57540"/>
    </ligand>
</feature>
<dbReference type="InterPro" id="IPR036220">
    <property type="entry name" value="UDP-Glc/GDP-Man_DH_C_sf"/>
</dbReference>
<organism evidence="14 15">
    <name type="scientific">Haliangium ochraceum (strain DSM 14365 / JCM 11303 / SMP-2)</name>
    <dbReference type="NCBI Taxonomy" id="502025"/>
    <lineage>
        <taxon>Bacteria</taxon>
        <taxon>Pseudomonadati</taxon>
        <taxon>Myxococcota</taxon>
        <taxon>Polyangia</taxon>
        <taxon>Haliangiales</taxon>
        <taxon>Kofleriaceae</taxon>
        <taxon>Haliangium</taxon>
    </lineage>
</organism>
<dbReference type="NCBIfam" id="TIGR03026">
    <property type="entry name" value="NDP-sugDHase"/>
    <property type="match status" value="1"/>
</dbReference>
<dbReference type="InterPro" id="IPR001732">
    <property type="entry name" value="UDP-Glc/GDP-Man_DH_N"/>
</dbReference>
<dbReference type="STRING" id="502025.Hoch_6075"/>
<comment type="similarity">
    <text evidence="2 8">Belongs to the UDP-glucose/GDP-mannose dehydrogenase family.</text>
</comment>
<dbReference type="EC" id="1.1.1.22" evidence="3 8"/>
<dbReference type="Proteomes" id="UP000001880">
    <property type="component" value="Chromosome"/>
</dbReference>
<sequence>MKITVIGTGYVGLVVGACFSNSGNRVTCVDVDAERIRGLERNEIPFYEPGLTEIVRRNTTAERLAFTTDAAAAVATAEVVFIAVGTPQSESGAADLSAVFEVARTIGEHAREGAIIVIKSTVPVGTTDRLRKLVAQVAGRPVPVVFNPEFLKEGDAVNDFMRPPRVILGGDDQDALATLVELYEPFVLTNNRIQLVDDRSAELTKYAANCMLATRVSYMNELALLAEKVGADIELVRRGIGADPRIGASFLFAGPGFGGSCFPKDLQALLHTGDEVGQELSIIRAVRDANERQKQVLGARIVEHFGDDLSGRRVAVWGIAFKPETDDLRESPALTLIADLRARGAEVVAFDPAAGERAREHFAAGDIEVEVAGNMYDALRGADALVLVTEWHQFRRPDFDRVGELMRGRVLFDGRNMWHGSALRAQGFTYFGIGREVPGSAVLNTDPPETLSKPQTTPPGG</sequence>
<dbReference type="Pfam" id="PF03721">
    <property type="entry name" value="UDPG_MGDP_dh_N"/>
    <property type="match status" value="1"/>
</dbReference>
<evidence type="ECO:0000259" key="13">
    <source>
        <dbReference type="SMART" id="SM00984"/>
    </source>
</evidence>
<dbReference type="HOGENOM" id="CLU_023810_1_2_7"/>
<feature type="binding site" evidence="10">
    <location>
        <begin position="150"/>
        <end position="153"/>
    </location>
    <ligand>
        <name>substrate</name>
    </ligand>
</feature>
<feature type="binding site" evidence="10">
    <location>
        <begin position="250"/>
        <end position="254"/>
    </location>
    <ligand>
        <name>substrate</name>
    </ligand>
</feature>
<evidence type="ECO:0000313" key="14">
    <source>
        <dbReference type="EMBL" id="ACY18550.1"/>
    </source>
</evidence>
<reference evidence="14 15" key="1">
    <citation type="journal article" date="2010" name="Stand. Genomic Sci.">
        <title>Complete genome sequence of Haliangium ochraceum type strain (SMP-2).</title>
        <authorList>
            <consortium name="US DOE Joint Genome Institute (JGI-PGF)"/>
            <person name="Ivanova N."/>
            <person name="Daum C."/>
            <person name="Lang E."/>
            <person name="Abt B."/>
            <person name="Kopitz M."/>
            <person name="Saunders E."/>
            <person name="Lapidus A."/>
            <person name="Lucas S."/>
            <person name="Glavina Del Rio T."/>
            <person name="Nolan M."/>
            <person name="Tice H."/>
            <person name="Copeland A."/>
            <person name="Cheng J.F."/>
            <person name="Chen F."/>
            <person name="Bruce D."/>
            <person name="Goodwin L."/>
            <person name="Pitluck S."/>
            <person name="Mavromatis K."/>
            <person name="Pati A."/>
            <person name="Mikhailova N."/>
            <person name="Chen A."/>
            <person name="Palaniappan K."/>
            <person name="Land M."/>
            <person name="Hauser L."/>
            <person name="Chang Y.J."/>
            <person name="Jeffries C.D."/>
            <person name="Detter J.C."/>
            <person name="Brettin T."/>
            <person name="Rohde M."/>
            <person name="Goker M."/>
            <person name="Bristow J."/>
            <person name="Markowitz V."/>
            <person name="Eisen J.A."/>
            <person name="Hugenholtz P."/>
            <person name="Kyrpides N.C."/>
            <person name="Klenk H.P."/>
        </authorList>
    </citation>
    <scope>NUCLEOTIDE SEQUENCE [LARGE SCALE GENOMIC DNA]</scope>
    <source>
        <strain evidence="15">DSM 14365 / CIP 107738 / JCM 11303 / AJ 13395 / SMP-2</strain>
    </source>
</reference>
<evidence type="ECO:0000256" key="10">
    <source>
        <dbReference type="PIRSR" id="PIRSR500134-2"/>
    </source>
</evidence>
<evidence type="ECO:0000256" key="11">
    <source>
        <dbReference type="PIRSR" id="PIRSR500134-3"/>
    </source>
</evidence>
<dbReference type="eggNOG" id="COG1004">
    <property type="taxonomic scope" value="Bacteria"/>
</dbReference>
<dbReference type="InterPro" id="IPR014027">
    <property type="entry name" value="UDP-Glc/GDP-Man_DH_C"/>
</dbReference>
<dbReference type="Gene3D" id="1.20.5.100">
    <property type="entry name" value="Cytochrome c1, transmembrane anchor, C-terminal"/>
    <property type="match status" value="1"/>
</dbReference>
<dbReference type="PANTHER" id="PTHR43750">
    <property type="entry name" value="UDP-GLUCOSE 6-DEHYDROGENASE TUAD"/>
    <property type="match status" value="1"/>
</dbReference>
<evidence type="ECO:0000313" key="15">
    <source>
        <dbReference type="Proteomes" id="UP000001880"/>
    </source>
</evidence>
<feature type="binding site" evidence="11">
    <location>
        <position position="264"/>
    </location>
    <ligand>
        <name>NAD(+)</name>
        <dbReference type="ChEBI" id="CHEBI:57540"/>
    </ligand>
</feature>
<feature type="region of interest" description="Disordered" evidence="12">
    <location>
        <begin position="441"/>
        <end position="461"/>
    </location>
</feature>
<dbReference type="PRINTS" id="PR00411">
    <property type="entry name" value="PNDRDTASEI"/>
</dbReference>
<dbReference type="Gene3D" id="3.40.50.720">
    <property type="entry name" value="NAD(P)-binding Rossmann-like Domain"/>
    <property type="match status" value="2"/>
</dbReference>
<dbReference type="InterPro" id="IPR036291">
    <property type="entry name" value="NAD(P)-bd_dom_sf"/>
</dbReference>
<evidence type="ECO:0000256" key="3">
    <source>
        <dbReference type="ARBA" id="ARBA00012954"/>
    </source>
</evidence>
<evidence type="ECO:0000256" key="9">
    <source>
        <dbReference type="PIRSR" id="PIRSR500134-1"/>
    </source>
</evidence>
<comment type="catalytic activity">
    <reaction evidence="7 8">
        <text>UDP-alpha-D-glucose + 2 NAD(+) + H2O = UDP-alpha-D-glucuronate + 2 NADH + 3 H(+)</text>
        <dbReference type="Rhea" id="RHEA:23596"/>
        <dbReference type="ChEBI" id="CHEBI:15377"/>
        <dbReference type="ChEBI" id="CHEBI:15378"/>
        <dbReference type="ChEBI" id="CHEBI:57540"/>
        <dbReference type="ChEBI" id="CHEBI:57945"/>
        <dbReference type="ChEBI" id="CHEBI:58052"/>
        <dbReference type="ChEBI" id="CHEBI:58885"/>
        <dbReference type="EC" id="1.1.1.22"/>
    </reaction>
</comment>
<comment type="pathway">
    <text evidence="1">Nucleotide-sugar biosynthesis; UDP-alpha-D-glucuronate biosynthesis; UDP-alpha-D-glucuronate from UDP-alpha-D-glucose: step 1/1.</text>
</comment>
<keyword evidence="5 8" id="KW-0560">Oxidoreductase</keyword>
<dbReference type="EMBL" id="CP001804">
    <property type="protein sequence ID" value="ACY18550.1"/>
    <property type="molecule type" value="Genomic_DNA"/>
</dbReference>
<dbReference type="PIRSF" id="PIRSF500134">
    <property type="entry name" value="UDPglc_DH_bac"/>
    <property type="match status" value="1"/>
</dbReference>
<feature type="binding site" evidence="11">
    <location>
        <position position="153"/>
    </location>
    <ligand>
        <name>NAD(+)</name>
        <dbReference type="ChEBI" id="CHEBI:57540"/>
    </ligand>
</feature>
<name>D0LL54_HALO1</name>
<dbReference type="UniPathway" id="UPA00038">
    <property type="reaction ID" value="UER00491"/>
</dbReference>
<dbReference type="PIRSF" id="PIRSF000124">
    <property type="entry name" value="UDPglc_GDPman_dh"/>
    <property type="match status" value="1"/>
</dbReference>
<dbReference type="AlphaFoldDB" id="D0LL54"/>
<feature type="binding site" evidence="10">
    <location>
        <position position="205"/>
    </location>
    <ligand>
        <name>substrate</name>
    </ligand>
</feature>
<evidence type="ECO:0000256" key="1">
    <source>
        <dbReference type="ARBA" id="ARBA00004701"/>
    </source>
</evidence>
<dbReference type="KEGG" id="hoh:Hoch_6075"/>
<feature type="binding site" evidence="10">
    <location>
        <position position="258"/>
    </location>
    <ligand>
        <name>substrate</name>
    </ligand>
</feature>
<dbReference type="GO" id="GO:0003979">
    <property type="term" value="F:UDP-glucose 6-dehydrogenase activity"/>
    <property type="evidence" value="ECO:0007669"/>
    <property type="project" value="UniProtKB-EC"/>
</dbReference>
<dbReference type="SUPFAM" id="SSF48179">
    <property type="entry name" value="6-phosphogluconate dehydrogenase C-terminal domain-like"/>
    <property type="match status" value="1"/>
</dbReference>
<protein>
    <recommendedName>
        <fullName evidence="4 8">UDP-glucose 6-dehydrogenase</fullName>
        <ecNumber evidence="3 8">1.1.1.22</ecNumber>
    </recommendedName>
</protein>
<evidence type="ECO:0000256" key="4">
    <source>
        <dbReference type="ARBA" id="ARBA00015132"/>
    </source>
</evidence>
<feature type="binding site" evidence="11">
    <location>
        <position position="30"/>
    </location>
    <ligand>
        <name>NAD(+)</name>
        <dbReference type="ChEBI" id="CHEBI:57540"/>
    </ligand>
</feature>
<dbReference type="OrthoDB" id="9803238at2"/>
<feature type="active site" description="Nucleophile" evidence="9">
    <location>
        <position position="261"/>
    </location>
</feature>
<dbReference type="Pfam" id="PF03720">
    <property type="entry name" value="UDPG_MGDP_dh_C"/>
    <property type="match status" value="1"/>
</dbReference>
<evidence type="ECO:0000256" key="12">
    <source>
        <dbReference type="SAM" id="MobiDB-lite"/>
    </source>
</evidence>
<evidence type="ECO:0000256" key="5">
    <source>
        <dbReference type="ARBA" id="ARBA00023002"/>
    </source>
</evidence>
<dbReference type="GO" id="GO:0051287">
    <property type="term" value="F:NAD binding"/>
    <property type="evidence" value="ECO:0007669"/>
    <property type="project" value="InterPro"/>
</dbReference>
<dbReference type="PANTHER" id="PTHR43750:SF3">
    <property type="entry name" value="UDP-GLUCOSE 6-DEHYDROGENASE TUAD"/>
    <property type="match status" value="1"/>
</dbReference>
<dbReference type="InterPro" id="IPR008927">
    <property type="entry name" value="6-PGluconate_DH-like_C_sf"/>
</dbReference>
<dbReference type="SMART" id="SM00984">
    <property type="entry name" value="UDPG_MGDP_dh_C"/>
    <property type="match status" value="1"/>
</dbReference>
<feature type="binding site" evidence="11">
    <location>
        <position position="121"/>
    </location>
    <ligand>
        <name>NAD(+)</name>
        <dbReference type="ChEBI" id="CHEBI:57540"/>
    </ligand>
</feature>
<feature type="binding site" evidence="11">
    <location>
        <position position="86"/>
    </location>
    <ligand>
        <name>NAD(+)</name>
        <dbReference type="ChEBI" id="CHEBI:57540"/>
    </ligand>
</feature>
<accession>D0LL54</accession>
<feature type="binding site" evidence="10">
    <location>
        <position position="322"/>
    </location>
    <ligand>
        <name>substrate</name>
    </ligand>
</feature>
<evidence type="ECO:0000256" key="2">
    <source>
        <dbReference type="ARBA" id="ARBA00006601"/>
    </source>
</evidence>
<evidence type="ECO:0000256" key="8">
    <source>
        <dbReference type="PIRNR" id="PIRNR000124"/>
    </source>
</evidence>